<organism evidence="1 2">
    <name type="scientific">Entomophthora muscae</name>
    <dbReference type="NCBI Taxonomy" id="34485"/>
    <lineage>
        <taxon>Eukaryota</taxon>
        <taxon>Fungi</taxon>
        <taxon>Fungi incertae sedis</taxon>
        <taxon>Zoopagomycota</taxon>
        <taxon>Entomophthoromycotina</taxon>
        <taxon>Entomophthoromycetes</taxon>
        <taxon>Entomophthorales</taxon>
        <taxon>Entomophthoraceae</taxon>
        <taxon>Entomophthora</taxon>
    </lineage>
</organism>
<dbReference type="EMBL" id="QTSX02002870">
    <property type="protein sequence ID" value="KAJ9074128.1"/>
    <property type="molecule type" value="Genomic_DNA"/>
</dbReference>
<evidence type="ECO:0000313" key="2">
    <source>
        <dbReference type="Proteomes" id="UP001165960"/>
    </source>
</evidence>
<keyword evidence="2" id="KW-1185">Reference proteome</keyword>
<proteinExistence type="predicted"/>
<dbReference type="Proteomes" id="UP001165960">
    <property type="component" value="Unassembled WGS sequence"/>
</dbReference>
<evidence type="ECO:0000313" key="1">
    <source>
        <dbReference type="EMBL" id="KAJ9074128.1"/>
    </source>
</evidence>
<sequence>MEKGDYIQEIDESWSRGLEDATVYEEKPYEPKEQMPRIVPLTMSMVDYATKFNWKETRKRYGVWGIILLSVLFFYLFLLGISTSEVSRELNKASYHSVLGPVLDELTDETKAMRVEVRISSVNFGKEQIDAWVYFFPSRNISAPSGQMLFPISYNLKYSYGVVKEGAILSPFETVVPIISGSDYYYPFDKFKAELMIEIMDTRTHTPLPIEIDILVNTPSLWFDISRIENDPLLDDEDTDEDTLFRVILNINRPVFAIIFCVFIVMLMWLLSLAIFGMAIAVSVFSTSRPNGAYLGLGLACLFALPNLRSTQPEVPPLGALIDVIGFFW</sequence>
<protein>
    <submittedName>
        <fullName evidence="1">Uncharacterized protein</fullName>
    </submittedName>
</protein>
<accession>A0ACC2THN0</accession>
<gene>
    <name evidence="1" type="ORF">DSO57_1009454</name>
</gene>
<comment type="caution">
    <text evidence="1">The sequence shown here is derived from an EMBL/GenBank/DDBJ whole genome shotgun (WGS) entry which is preliminary data.</text>
</comment>
<reference evidence="1" key="1">
    <citation type="submission" date="2022-04" db="EMBL/GenBank/DDBJ databases">
        <title>Genome of the entomopathogenic fungus Entomophthora muscae.</title>
        <authorList>
            <person name="Elya C."/>
            <person name="Lovett B.R."/>
            <person name="Lee E."/>
            <person name="Macias A.M."/>
            <person name="Hajek A.E."/>
            <person name="De Bivort B.L."/>
            <person name="Kasson M.T."/>
            <person name="De Fine Licht H.H."/>
            <person name="Stajich J.E."/>
        </authorList>
    </citation>
    <scope>NUCLEOTIDE SEQUENCE</scope>
    <source>
        <strain evidence="1">Berkeley</strain>
    </source>
</reference>
<name>A0ACC2THN0_9FUNG</name>